<feature type="region of interest" description="Disordered" evidence="1">
    <location>
        <begin position="127"/>
        <end position="162"/>
    </location>
</feature>
<sequence>MATPAGAPNQRVCVKRGAFRPPRPWLRRFSTHRGARQLPIPNQVHHPTILSPPRPAPTAFPPASSVHNTRVHVLSGLSVDLATPASAMWARTSPRLTRARPRQLAIGERAEAASLLPKHAFLGQSCVASASRPDRAEERPSTPGSTTTTTTTTTTHLSRPAFNPDHFGPDGGVICAACPRPVRPDSGRRPTNPATVTVALKHTHLEAWCVCLCLCWQSWAKLAALVTEIVLLIRFGSFAQLSACTADACTCGCLRVQRTITLSLGAAWPRWPHCTVTLSAGPCVSPVGSRLGWWADEEVWSVLPSRLPDRVGRANGMPLARVVVH</sequence>
<organism evidence="2 3">
    <name type="scientific">Protopolystoma xenopodis</name>
    <dbReference type="NCBI Taxonomy" id="117903"/>
    <lineage>
        <taxon>Eukaryota</taxon>
        <taxon>Metazoa</taxon>
        <taxon>Spiralia</taxon>
        <taxon>Lophotrochozoa</taxon>
        <taxon>Platyhelminthes</taxon>
        <taxon>Monogenea</taxon>
        <taxon>Polyopisthocotylea</taxon>
        <taxon>Polystomatidea</taxon>
        <taxon>Polystomatidae</taxon>
        <taxon>Protopolystoma</taxon>
    </lineage>
</organism>
<reference evidence="2" key="1">
    <citation type="submission" date="2018-11" db="EMBL/GenBank/DDBJ databases">
        <authorList>
            <consortium name="Pathogen Informatics"/>
        </authorList>
    </citation>
    <scope>NUCLEOTIDE SEQUENCE</scope>
</reference>
<dbReference type="EMBL" id="CAAALY010082803">
    <property type="protein sequence ID" value="VEL26798.1"/>
    <property type="molecule type" value="Genomic_DNA"/>
</dbReference>
<feature type="compositionally biased region" description="Low complexity" evidence="1">
    <location>
        <begin position="146"/>
        <end position="155"/>
    </location>
</feature>
<comment type="caution">
    <text evidence="2">The sequence shown here is derived from an EMBL/GenBank/DDBJ whole genome shotgun (WGS) entry which is preliminary data.</text>
</comment>
<evidence type="ECO:0000256" key="1">
    <source>
        <dbReference type="SAM" id="MobiDB-lite"/>
    </source>
</evidence>
<evidence type="ECO:0000313" key="2">
    <source>
        <dbReference type="EMBL" id="VEL26798.1"/>
    </source>
</evidence>
<feature type="compositionally biased region" description="Pro residues" evidence="1">
    <location>
        <begin position="50"/>
        <end position="60"/>
    </location>
</feature>
<dbReference type="Proteomes" id="UP000784294">
    <property type="component" value="Unassembled WGS sequence"/>
</dbReference>
<feature type="non-terminal residue" evidence="2">
    <location>
        <position position="1"/>
    </location>
</feature>
<evidence type="ECO:0000313" key="3">
    <source>
        <dbReference type="Proteomes" id="UP000784294"/>
    </source>
</evidence>
<gene>
    <name evidence="2" type="ORF">PXEA_LOCUS20238</name>
</gene>
<keyword evidence="3" id="KW-1185">Reference proteome</keyword>
<name>A0A448X3A5_9PLAT</name>
<dbReference type="AlphaFoldDB" id="A0A448X3A5"/>
<accession>A0A448X3A5</accession>
<proteinExistence type="predicted"/>
<protein>
    <submittedName>
        <fullName evidence="2">Uncharacterized protein</fullName>
    </submittedName>
</protein>
<feature type="region of interest" description="Disordered" evidence="1">
    <location>
        <begin position="43"/>
        <end position="64"/>
    </location>
</feature>